<proteinExistence type="predicted"/>
<keyword evidence="2" id="KW-1185">Reference proteome</keyword>
<gene>
    <name evidence="1" type="ORF">DFH07DRAFT_812191</name>
</gene>
<reference evidence="1" key="1">
    <citation type="submission" date="2023-03" db="EMBL/GenBank/DDBJ databases">
        <title>Massive genome expansion in bonnet fungi (Mycena s.s.) driven by repeated elements and novel gene families across ecological guilds.</title>
        <authorList>
            <consortium name="Lawrence Berkeley National Laboratory"/>
            <person name="Harder C.B."/>
            <person name="Miyauchi S."/>
            <person name="Viragh M."/>
            <person name="Kuo A."/>
            <person name="Thoen E."/>
            <person name="Andreopoulos B."/>
            <person name="Lu D."/>
            <person name="Skrede I."/>
            <person name="Drula E."/>
            <person name="Henrissat B."/>
            <person name="Morin E."/>
            <person name="Kohler A."/>
            <person name="Barry K."/>
            <person name="LaButti K."/>
            <person name="Morin E."/>
            <person name="Salamov A."/>
            <person name="Lipzen A."/>
            <person name="Mereny Z."/>
            <person name="Hegedus B."/>
            <person name="Baldrian P."/>
            <person name="Stursova M."/>
            <person name="Weitz H."/>
            <person name="Taylor A."/>
            <person name="Grigoriev I.V."/>
            <person name="Nagy L.G."/>
            <person name="Martin F."/>
            <person name="Kauserud H."/>
        </authorList>
    </citation>
    <scope>NUCLEOTIDE SEQUENCE</scope>
    <source>
        <strain evidence="1">CBHHK188m</strain>
    </source>
</reference>
<dbReference type="AlphaFoldDB" id="A0AAD7NIW4"/>
<organism evidence="1 2">
    <name type="scientific">Mycena maculata</name>
    <dbReference type="NCBI Taxonomy" id="230809"/>
    <lineage>
        <taxon>Eukaryota</taxon>
        <taxon>Fungi</taxon>
        <taxon>Dikarya</taxon>
        <taxon>Basidiomycota</taxon>
        <taxon>Agaricomycotina</taxon>
        <taxon>Agaricomycetes</taxon>
        <taxon>Agaricomycetidae</taxon>
        <taxon>Agaricales</taxon>
        <taxon>Marasmiineae</taxon>
        <taxon>Mycenaceae</taxon>
        <taxon>Mycena</taxon>
    </lineage>
</organism>
<dbReference type="Proteomes" id="UP001215280">
    <property type="component" value="Unassembled WGS sequence"/>
</dbReference>
<evidence type="ECO:0000313" key="1">
    <source>
        <dbReference type="EMBL" id="KAJ7763949.1"/>
    </source>
</evidence>
<evidence type="ECO:0000313" key="2">
    <source>
        <dbReference type="Proteomes" id="UP001215280"/>
    </source>
</evidence>
<name>A0AAD7NIW4_9AGAR</name>
<accession>A0AAD7NIW4</accession>
<comment type="caution">
    <text evidence="1">The sequence shown here is derived from an EMBL/GenBank/DDBJ whole genome shotgun (WGS) entry which is preliminary data.</text>
</comment>
<protein>
    <submittedName>
        <fullName evidence="1">Uncharacterized protein</fullName>
    </submittedName>
</protein>
<dbReference type="EMBL" id="JARJLG010000039">
    <property type="protein sequence ID" value="KAJ7763949.1"/>
    <property type="molecule type" value="Genomic_DNA"/>
</dbReference>
<sequence>MTIMLLVDLPQELIAAVASEIQDAKSLKQFALTASAFLETCQRILFSSVKLIGFPFSKYQELHDLFMESPHIPGYITKFHLAFFLRVGFPDVQILRNILSRLLNVRTFTFEGAMGSSWVDVGAVAPAVVEFIQRPHVAQLHFVGLSGGVPLDVLQLLLCSVRSLSFSAVGVLRGDGNDTITKVPPMPPILQKLVMKQSDDICGTIARPEFAASLANVRKFGRTMLRSYDNSFINMTAHNLEQILFVCYSPRDARILPLPPLEALHTINLRLRHYDSIEWLLASLSTISGSCPPNLEEISIAYPVSYDPSTPFPSEAMGTMDRQLAVFPGVRRIVWLLDSPGSHGGDIEEYEMFLEVMKLGLPTLNAQGRLIVGCWRRGEWDLR</sequence>